<dbReference type="Gene3D" id="2.60.210.10">
    <property type="entry name" value="Apoptosis, Tumor Necrosis Factor Receptor Associated Protein 2, Chain A"/>
    <property type="match status" value="4"/>
</dbReference>
<evidence type="ECO:0000259" key="2">
    <source>
        <dbReference type="PROSITE" id="PS50144"/>
    </source>
</evidence>
<feature type="compositionally biased region" description="Low complexity" evidence="1">
    <location>
        <begin position="37"/>
        <end position="49"/>
    </location>
</feature>
<organism evidence="3 4">
    <name type="scientific">Oryza rufipogon</name>
    <name type="common">Brownbeard rice</name>
    <name type="synonym">Asian wild rice</name>
    <dbReference type="NCBI Taxonomy" id="4529"/>
    <lineage>
        <taxon>Eukaryota</taxon>
        <taxon>Viridiplantae</taxon>
        <taxon>Streptophyta</taxon>
        <taxon>Embryophyta</taxon>
        <taxon>Tracheophyta</taxon>
        <taxon>Spermatophyta</taxon>
        <taxon>Magnoliopsida</taxon>
        <taxon>Liliopsida</taxon>
        <taxon>Poales</taxon>
        <taxon>Poaceae</taxon>
        <taxon>BOP clade</taxon>
        <taxon>Oryzoideae</taxon>
        <taxon>Oryzeae</taxon>
        <taxon>Oryzinae</taxon>
        <taxon>Oryza</taxon>
    </lineage>
</organism>
<dbReference type="PROSITE" id="PS50144">
    <property type="entry name" value="MATH"/>
    <property type="match status" value="3"/>
</dbReference>
<dbReference type="EnsemblPlants" id="ORUFI10G14080.1">
    <property type="protein sequence ID" value="ORUFI10G14080.1"/>
    <property type="gene ID" value="ORUFI10G14080"/>
</dbReference>
<protein>
    <recommendedName>
        <fullName evidence="2">MATH domain-containing protein</fullName>
    </recommendedName>
</protein>
<dbReference type="Proteomes" id="UP000008022">
    <property type="component" value="Unassembled WGS sequence"/>
</dbReference>
<dbReference type="CDD" id="cd00121">
    <property type="entry name" value="MATH"/>
    <property type="match status" value="3"/>
</dbReference>
<name>A0A0E0R0E9_ORYRU</name>
<feature type="domain" description="MATH" evidence="2">
    <location>
        <begin position="594"/>
        <end position="721"/>
    </location>
</feature>
<keyword evidence="4" id="KW-1185">Reference proteome</keyword>
<dbReference type="InterPro" id="IPR008974">
    <property type="entry name" value="TRAF-like"/>
</dbReference>
<sequence length="730" mass="81689">MQMRICNDGAAAATPHGTGYGGHLADTAAGGAFFSRSASSASTSATATSPTQPFARRPDDSPPRWSPSSAGPPSSQPSKNTATCTNDEPRHGDGAPDAAMTTKTSGGGGGAADALLVKIHNPVFLWKVYGFSALLQRGALAAKSAAFHCSGYNWYLKVSPMHKTLGDGTPHVALSLVLSRLSFKPDYTMNAVFVLSMYNHSKGNFLVVKASYNFDVKNTHSRNICLISLEDQLKSSEYLLDDTCVLGVEILQIDVCRSLKKKNVKVQKKFLFLQKKKFVSVQNLFLQKKDFTKGDYTWTMNNFPKLDLKPSVLSPAFEIGRRKWFIRMYPRGDEYSTNSLSMYLFPQSWDKLLPEPGMMIELTLSILNQNNAQLHKVSGRFVFASKNGWGWSNFIALNKLKDLVGSSCIVKADITIIGSSSESQIVYMLRLIYWRRDLKRELEERTMGNVAGRAAGALLFCITADDPDPRFMASLRYFSEEPHQSPLICSTTVGTPGLKEDIVVDTTFELSIYNHSRRTHHGTRASYKFHYPKYYSEYTYLIPLSKLQDGSDFLADDTCVFGLDILRARKFKPTRNAKGVTIQHVFLQTKGFMQGNYTWNIEDSKLDLKSIICSPKFDIGEHKWYLRVDPYGDYRNRDYVSIYLCLDDNSNMPPIESAIMAEFTISILNQKNGKHSQQKARTVFSWKGIAWGWHKFIRRDQMKNTNAGFVVGSSWTVQAEVTVIGSSSHA</sequence>
<feature type="domain" description="MATH" evidence="2">
    <location>
        <begin position="121"/>
        <end position="250"/>
    </location>
</feature>
<feature type="compositionally biased region" description="Low complexity" evidence="1">
    <location>
        <begin position="66"/>
        <end position="78"/>
    </location>
</feature>
<dbReference type="HOGENOM" id="CLU_450084_0_0_1"/>
<dbReference type="AlphaFoldDB" id="A0A0E0R0E9"/>
<feature type="region of interest" description="Disordered" evidence="1">
    <location>
        <begin position="37"/>
        <end position="105"/>
    </location>
</feature>
<dbReference type="Gramene" id="ORUFI10G14080.1">
    <property type="protein sequence ID" value="ORUFI10G14080.1"/>
    <property type="gene ID" value="ORUFI10G14080"/>
</dbReference>
<evidence type="ECO:0000256" key="1">
    <source>
        <dbReference type="SAM" id="MobiDB-lite"/>
    </source>
</evidence>
<dbReference type="PANTHER" id="PTHR46162:SF2">
    <property type="entry name" value="ANKYRIN REPEAT-CONTAINING PROTEIN-RELATED"/>
    <property type="match status" value="1"/>
</dbReference>
<reference evidence="3" key="2">
    <citation type="submission" date="2015-06" db="UniProtKB">
        <authorList>
            <consortium name="EnsemblPlants"/>
        </authorList>
    </citation>
    <scope>IDENTIFICATION</scope>
</reference>
<accession>A0A0E0R0E9</accession>
<dbReference type="eggNOG" id="KOG1987">
    <property type="taxonomic scope" value="Eukaryota"/>
</dbReference>
<feature type="domain" description="MATH" evidence="2">
    <location>
        <begin position="293"/>
        <end position="414"/>
    </location>
</feature>
<evidence type="ECO:0000313" key="4">
    <source>
        <dbReference type="Proteomes" id="UP000008022"/>
    </source>
</evidence>
<dbReference type="STRING" id="4529.A0A0E0R0E9"/>
<reference evidence="4" key="1">
    <citation type="submission" date="2013-06" db="EMBL/GenBank/DDBJ databases">
        <authorList>
            <person name="Zhao Q."/>
        </authorList>
    </citation>
    <scope>NUCLEOTIDE SEQUENCE</scope>
    <source>
        <strain evidence="4">cv. W1943</strain>
    </source>
</reference>
<dbReference type="PANTHER" id="PTHR46162">
    <property type="entry name" value="TRAF-LIKE FAMILY PROTEIN"/>
    <property type="match status" value="1"/>
</dbReference>
<proteinExistence type="predicted"/>
<dbReference type="SMART" id="SM00061">
    <property type="entry name" value="MATH"/>
    <property type="match status" value="2"/>
</dbReference>
<dbReference type="Pfam" id="PF22486">
    <property type="entry name" value="MATH_2"/>
    <property type="match status" value="3"/>
</dbReference>
<dbReference type="OMA" id="RRTHHGT"/>
<evidence type="ECO:0000313" key="3">
    <source>
        <dbReference type="EnsemblPlants" id="ORUFI10G14080.1"/>
    </source>
</evidence>
<dbReference type="InterPro" id="IPR002083">
    <property type="entry name" value="MATH/TRAF_dom"/>
</dbReference>
<dbReference type="SUPFAM" id="SSF49599">
    <property type="entry name" value="TRAF domain-like"/>
    <property type="match status" value="4"/>
</dbReference>